<dbReference type="InterPro" id="IPR001296">
    <property type="entry name" value="Glyco_trans_1"/>
</dbReference>
<protein>
    <submittedName>
        <fullName evidence="2">Glycosyltransferase, group 1 domain protein</fullName>
    </submittedName>
</protein>
<feature type="domain" description="Glycosyl transferase family 1" evidence="1">
    <location>
        <begin position="1"/>
        <end position="58"/>
    </location>
</feature>
<comment type="caution">
    <text evidence="2">The sequence shown here is derived from an EMBL/GenBank/DDBJ whole genome shotgun (WGS) entry which is preliminary data.</text>
</comment>
<dbReference type="Pfam" id="PF00534">
    <property type="entry name" value="Glycos_transf_1"/>
    <property type="match status" value="1"/>
</dbReference>
<organism evidence="2 3">
    <name type="scientific">Leptospira interrogans str. 2006001854</name>
    <dbReference type="NCBI Taxonomy" id="1001590"/>
    <lineage>
        <taxon>Bacteria</taxon>
        <taxon>Pseudomonadati</taxon>
        <taxon>Spirochaetota</taxon>
        <taxon>Spirochaetia</taxon>
        <taxon>Leptospirales</taxon>
        <taxon>Leptospiraceae</taxon>
        <taxon>Leptospira</taxon>
    </lineage>
</organism>
<dbReference type="AlphaFoldDB" id="M6G4P0"/>
<dbReference type="SUPFAM" id="SSF53756">
    <property type="entry name" value="UDP-Glycosyltransferase/glycogen phosphorylase"/>
    <property type="match status" value="1"/>
</dbReference>
<dbReference type="EMBL" id="AFLW02000222">
    <property type="protein sequence ID" value="EMM79720.1"/>
    <property type="molecule type" value="Genomic_DNA"/>
</dbReference>
<evidence type="ECO:0000313" key="2">
    <source>
        <dbReference type="EMBL" id="EMM79720.1"/>
    </source>
</evidence>
<evidence type="ECO:0000259" key="1">
    <source>
        <dbReference type="Pfam" id="PF00534"/>
    </source>
</evidence>
<proteinExistence type="predicted"/>
<keyword evidence="2" id="KW-0808">Transferase</keyword>
<name>M6G4P0_LEPIR</name>
<dbReference type="Proteomes" id="UP000012128">
    <property type="component" value="Unassembled WGS sequence"/>
</dbReference>
<reference evidence="2 3" key="1">
    <citation type="submission" date="2013-01" db="EMBL/GenBank/DDBJ databases">
        <authorList>
            <person name="Harkins D.M."/>
            <person name="Durkin A.S."/>
            <person name="Brinkac L.M."/>
            <person name="Haft D.H."/>
            <person name="Selengut J.D."/>
            <person name="Sanka R."/>
            <person name="DePew J."/>
            <person name="Purushe J."/>
            <person name="Hospenthal D.R."/>
            <person name="Murray C.K."/>
            <person name="Pimentel G."/>
            <person name="Wasfy M."/>
            <person name="Parker T."/>
            <person name="Miller R.S."/>
            <person name="Vinetz J.M."/>
            <person name="Sutton G.G."/>
            <person name="Nierman W.C."/>
            <person name="Fouts D.E."/>
        </authorList>
    </citation>
    <scope>NUCLEOTIDE SEQUENCE [LARGE SCALE GENOMIC DNA]</scope>
    <source>
        <strain evidence="2 3">2006001854</strain>
    </source>
</reference>
<sequence>MAVGLPIVATKGGGIGEMLTHEKGAFLAEVGDSESLAKYYEILIDDLKLRRTFGNFNKESVKRFSIKNTIRKTELAYYSFLGEDLFGEKV</sequence>
<dbReference type="GO" id="GO:0016757">
    <property type="term" value="F:glycosyltransferase activity"/>
    <property type="evidence" value="ECO:0007669"/>
    <property type="project" value="InterPro"/>
</dbReference>
<dbReference type="Gene3D" id="3.40.50.2000">
    <property type="entry name" value="Glycogen Phosphorylase B"/>
    <property type="match status" value="2"/>
</dbReference>
<gene>
    <name evidence="2" type="ORF">LEP1GSC037_5532</name>
</gene>
<evidence type="ECO:0000313" key="3">
    <source>
        <dbReference type="Proteomes" id="UP000012128"/>
    </source>
</evidence>
<accession>M6G4P0</accession>